<accession>A0A0F9GW16</accession>
<dbReference type="Gene3D" id="3.40.640.10">
    <property type="entry name" value="Type I PLP-dependent aspartate aminotransferase-like (Major domain)"/>
    <property type="match status" value="1"/>
</dbReference>
<dbReference type="AlphaFoldDB" id="A0A0F9GW16"/>
<dbReference type="GO" id="GO:0030170">
    <property type="term" value="F:pyridoxal phosphate binding"/>
    <property type="evidence" value="ECO:0007669"/>
    <property type="project" value="InterPro"/>
</dbReference>
<dbReference type="SUPFAM" id="SSF53383">
    <property type="entry name" value="PLP-dependent transferases"/>
    <property type="match status" value="1"/>
</dbReference>
<keyword evidence="2" id="KW-0808">Transferase</keyword>
<feature type="non-terminal residue" evidence="4">
    <location>
        <position position="155"/>
    </location>
</feature>
<dbReference type="PANTHER" id="PTHR43797:SF2">
    <property type="entry name" value="HOMOCYSTEINE_CYSTEINE SYNTHASE"/>
    <property type="match status" value="1"/>
</dbReference>
<dbReference type="GO" id="GO:0005737">
    <property type="term" value="C:cytoplasm"/>
    <property type="evidence" value="ECO:0007669"/>
    <property type="project" value="TreeGrafter"/>
</dbReference>
<dbReference type="GO" id="GO:0071269">
    <property type="term" value="P:L-homocysteine biosynthetic process"/>
    <property type="evidence" value="ECO:0007669"/>
    <property type="project" value="TreeGrafter"/>
</dbReference>
<name>A0A0F9GW16_9ZZZZ</name>
<protein>
    <submittedName>
        <fullName evidence="4">Uncharacterized protein</fullName>
    </submittedName>
</protein>
<gene>
    <name evidence="4" type="ORF">LCGC14_1779080</name>
</gene>
<dbReference type="EMBL" id="LAZR01016796">
    <property type="protein sequence ID" value="KKM02969.1"/>
    <property type="molecule type" value="Genomic_DNA"/>
</dbReference>
<sequence length="155" mass="16924">MLTTAFLKEDPFNSLNMPVYETVAFEFDSAEDIAEAFQDKKAAHAYSRSSNPTVEYLERKIISATGGRAALALSSGMAAISNTIIALVKPGENIISSPNLFGHTYGLFSKTLPDLGIEVRFADLLNPAGIEKICDEKTKMLFFETVTNPQLEVVN</sequence>
<comment type="cofactor">
    <cofactor evidence="1">
        <name>pyridoxal 5'-phosphate</name>
        <dbReference type="ChEBI" id="CHEBI:597326"/>
    </cofactor>
</comment>
<comment type="caution">
    <text evidence="4">The sequence shown here is derived from an EMBL/GenBank/DDBJ whole genome shotgun (WGS) entry which is preliminary data.</text>
</comment>
<evidence type="ECO:0000256" key="3">
    <source>
        <dbReference type="ARBA" id="ARBA00022898"/>
    </source>
</evidence>
<proteinExistence type="predicted"/>
<dbReference type="GO" id="GO:0003961">
    <property type="term" value="F:O-acetylhomoserine aminocarboxypropyltransferase activity"/>
    <property type="evidence" value="ECO:0007669"/>
    <property type="project" value="TreeGrafter"/>
</dbReference>
<dbReference type="InterPro" id="IPR000277">
    <property type="entry name" value="Cys/Met-Metab_PyrdxlP-dep_enz"/>
</dbReference>
<dbReference type="PANTHER" id="PTHR43797">
    <property type="entry name" value="HOMOCYSTEINE/CYSTEINE SYNTHASE"/>
    <property type="match status" value="1"/>
</dbReference>
<dbReference type="GO" id="GO:0019346">
    <property type="term" value="P:transsulfuration"/>
    <property type="evidence" value="ECO:0007669"/>
    <property type="project" value="InterPro"/>
</dbReference>
<evidence type="ECO:0000256" key="1">
    <source>
        <dbReference type="ARBA" id="ARBA00001933"/>
    </source>
</evidence>
<organism evidence="4">
    <name type="scientific">marine sediment metagenome</name>
    <dbReference type="NCBI Taxonomy" id="412755"/>
    <lineage>
        <taxon>unclassified sequences</taxon>
        <taxon>metagenomes</taxon>
        <taxon>ecological metagenomes</taxon>
    </lineage>
</organism>
<dbReference type="InterPro" id="IPR015421">
    <property type="entry name" value="PyrdxlP-dep_Trfase_major"/>
</dbReference>
<dbReference type="InterPro" id="IPR015424">
    <property type="entry name" value="PyrdxlP-dep_Trfase"/>
</dbReference>
<dbReference type="GO" id="GO:0006535">
    <property type="term" value="P:cysteine biosynthetic process from serine"/>
    <property type="evidence" value="ECO:0007669"/>
    <property type="project" value="TreeGrafter"/>
</dbReference>
<dbReference type="InterPro" id="IPR006235">
    <property type="entry name" value="OAc-hSer/O-AcSer_sulfhydrylase"/>
</dbReference>
<dbReference type="Pfam" id="PF01053">
    <property type="entry name" value="Cys_Met_Meta_PP"/>
    <property type="match status" value="1"/>
</dbReference>
<reference evidence="4" key="1">
    <citation type="journal article" date="2015" name="Nature">
        <title>Complex archaea that bridge the gap between prokaryotes and eukaryotes.</title>
        <authorList>
            <person name="Spang A."/>
            <person name="Saw J.H."/>
            <person name="Jorgensen S.L."/>
            <person name="Zaremba-Niedzwiedzka K."/>
            <person name="Martijn J."/>
            <person name="Lind A.E."/>
            <person name="van Eijk R."/>
            <person name="Schleper C."/>
            <person name="Guy L."/>
            <person name="Ettema T.J."/>
        </authorList>
    </citation>
    <scope>NUCLEOTIDE SEQUENCE</scope>
</reference>
<evidence type="ECO:0000313" key="4">
    <source>
        <dbReference type="EMBL" id="KKM02969.1"/>
    </source>
</evidence>
<dbReference type="GO" id="GO:0004124">
    <property type="term" value="F:cysteine synthase activity"/>
    <property type="evidence" value="ECO:0007669"/>
    <property type="project" value="TreeGrafter"/>
</dbReference>
<keyword evidence="3" id="KW-0663">Pyridoxal phosphate</keyword>
<evidence type="ECO:0000256" key="2">
    <source>
        <dbReference type="ARBA" id="ARBA00022679"/>
    </source>
</evidence>